<dbReference type="Pfam" id="PF01612">
    <property type="entry name" value="DNA_pol_A_exo1"/>
    <property type="match status" value="1"/>
</dbReference>
<dbReference type="OrthoDB" id="26838at2759"/>
<dbReference type="Gene3D" id="3.30.1370.10">
    <property type="entry name" value="K Homology domain, type 1"/>
    <property type="match status" value="1"/>
</dbReference>
<proteinExistence type="predicted"/>
<evidence type="ECO:0000256" key="1">
    <source>
        <dbReference type="PROSITE-ProRule" id="PRU00117"/>
    </source>
</evidence>
<dbReference type="GO" id="GO:0003723">
    <property type="term" value="F:RNA binding"/>
    <property type="evidence" value="ECO:0007669"/>
    <property type="project" value="UniProtKB-UniRule"/>
</dbReference>
<dbReference type="CDD" id="cd00105">
    <property type="entry name" value="KH-I"/>
    <property type="match status" value="1"/>
</dbReference>
<dbReference type="GO" id="GO:0006139">
    <property type="term" value="P:nucleobase-containing compound metabolic process"/>
    <property type="evidence" value="ECO:0007669"/>
    <property type="project" value="InterPro"/>
</dbReference>
<dbReference type="SMART" id="SM00322">
    <property type="entry name" value="KH"/>
    <property type="match status" value="1"/>
</dbReference>
<dbReference type="SUPFAM" id="SSF53098">
    <property type="entry name" value="Ribonuclease H-like"/>
    <property type="match status" value="1"/>
</dbReference>
<feature type="compositionally biased region" description="Pro residues" evidence="2">
    <location>
        <begin position="1"/>
        <end position="10"/>
    </location>
</feature>
<dbReference type="InterPro" id="IPR002562">
    <property type="entry name" value="3'-5'_exonuclease_dom"/>
</dbReference>
<keyword evidence="6" id="KW-1185">Reference proteome</keyword>
<reference evidence="6" key="1">
    <citation type="journal article" date="2017" name="Front. Plant Sci.">
        <title>Climate Clever Clovers: New Paradigm to Reduce the Environmental Footprint of Ruminants by Breeding Low Methanogenic Forages Utilizing Haplotype Variation.</title>
        <authorList>
            <person name="Kaur P."/>
            <person name="Appels R."/>
            <person name="Bayer P.E."/>
            <person name="Keeble-Gagnere G."/>
            <person name="Wang J."/>
            <person name="Hirakawa H."/>
            <person name="Shirasawa K."/>
            <person name="Vercoe P."/>
            <person name="Stefanova K."/>
            <person name="Durmic Z."/>
            <person name="Nichols P."/>
            <person name="Revell C."/>
            <person name="Isobe S.N."/>
            <person name="Edwards D."/>
            <person name="Erskine W."/>
        </authorList>
    </citation>
    <scope>NUCLEOTIDE SEQUENCE [LARGE SCALE GENOMIC DNA]</scope>
    <source>
        <strain evidence="6">cv. Daliak</strain>
    </source>
</reference>
<dbReference type="EMBL" id="DF973344">
    <property type="protein sequence ID" value="GAU26951.1"/>
    <property type="molecule type" value="Genomic_DNA"/>
</dbReference>
<dbReference type="SUPFAM" id="SSF54791">
    <property type="entry name" value="Eukaryotic type KH-domain (KH-domain type I)"/>
    <property type="match status" value="1"/>
</dbReference>
<evidence type="ECO:0000313" key="5">
    <source>
        <dbReference type="EMBL" id="GAU26951.1"/>
    </source>
</evidence>
<dbReference type="CDD" id="cd06148">
    <property type="entry name" value="Egl_like_exo"/>
    <property type="match status" value="1"/>
</dbReference>
<sequence length="356" mass="39454">MASSSPPPPSQSSSSTPSASYITHLPIAPSSPSHSSEKVLEEEQPRVPIHIVTKAYQLPVDFLEPSPQAKLVIGFDCEAVDLCRYGTLCIIQLAFPDAIYLVDAIEGGKVLIEACKPALESEFVTKVIHDCKRDSEALYFQFGIKLNNVVDTQIAYSLLEEQEGQKRLPDDYISLVGLLADPRYCGLSHVDKEEVRVLLRQDPNFWTYRPLSEQMIHSAADDVRFLLYIYHQMMAKLTERSLWHLAVRGALYCRCFCVNSNDYADWPSLPPIPDMLNIDGNGPEEEILSVLDVPPGKMGCIIGKKGASIMAIKESCNAEILIGGPRGPPDKVFIIGPVKQVKKAEAMLRGRLLPVF</sequence>
<keyword evidence="1" id="KW-0694">RNA-binding</keyword>
<evidence type="ECO:0000256" key="2">
    <source>
        <dbReference type="SAM" id="MobiDB-lite"/>
    </source>
</evidence>
<gene>
    <name evidence="5" type="ORF">TSUD_06230</name>
</gene>
<dbReference type="PANTHER" id="PTHR46814">
    <property type="entry name" value="EGALITARIAN, ISOFORM B"/>
    <property type="match status" value="1"/>
</dbReference>
<evidence type="ECO:0000313" key="6">
    <source>
        <dbReference type="Proteomes" id="UP000242715"/>
    </source>
</evidence>
<dbReference type="GO" id="GO:0008408">
    <property type="term" value="F:3'-5' exonuclease activity"/>
    <property type="evidence" value="ECO:0007669"/>
    <property type="project" value="InterPro"/>
</dbReference>
<evidence type="ECO:0000259" key="3">
    <source>
        <dbReference type="SMART" id="SM00322"/>
    </source>
</evidence>
<evidence type="ECO:0000259" key="4">
    <source>
        <dbReference type="SMART" id="SM00474"/>
    </source>
</evidence>
<feature type="domain" description="K Homology" evidence="3">
    <location>
        <begin position="285"/>
        <end position="353"/>
    </location>
</feature>
<dbReference type="SMART" id="SM00474">
    <property type="entry name" value="35EXOc"/>
    <property type="match status" value="1"/>
</dbReference>
<evidence type="ECO:0008006" key="7">
    <source>
        <dbReference type="Google" id="ProtNLM"/>
    </source>
</evidence>
<feature type="domain" description="3'-5' exonuclease" evidence="4">
    <location>
        <begin position="49"/>
        <end position="238"/>
    </location>
</feature>
<dbReference type="InterPro" id="IPR004087">
    <property type="entry name" value="KH_dom"/>
</dbReference>
<feature type="region of interest" description="Disordered" evidence="2">
    <location>
        <begin position="1"/>
        <end position="40"/>
    </location>
</feature>
<dbReference type="InterPro" id="IPR004088">
    <property type="entry name" value="KH_dom_type_1"/>
</dbReference>
<protein>
    <recommendedName>
        <fullName evidence="7">3'-5' exonuclease domain-containing protein</fullName>
    </recommendedName>
</protein>
<dbReference type="InterPro" id="IPR012337">
    <property type="entry name" value="RNaseH-like_sf"/>
</dbReference>
<dbReference type="AlphaFoldDB" id="A0A2Z6M473"/>
<dbReference type="Gene3D" id="3.30.420.10">
    <property type="entry name" value="Ribonuclease H-like superfamily/Ribonuclease H"/>
    <property type="match status" value="1"/>
</dbReference>
<organism evidence="5 6">
    <name type="scientific">Trifolium subterraneum</name>
    <name type="common">Subterranean clover</name>
    <dbReference type="NCBI Taxonomy" id="3900"/>
    <lineage>
        <taxon>Eukaryota</taxon>
        <taxon>Viridiplantae</taxon>
        <taxon>Streptophyta</taxon>
        <taxon>Embryophyta</taxon>
        <taxon>Tracheophyta</taxon>
        <taxon>Spermatophyta</taxon>
        <taxon>Magnoliopsida</taxon>
        <taxon>eudicotyledons</taxon>
        <taxon>Gunneridae</taxon>
        <taxon>Pentapetalae</taxon>
        <taxon>rosids</taxon>
        <taxon>fabids</taxon>
        <taxon>Fabales</taxon>
        <taxon>Fabaceae</taxon>
        <taxon>Papilionoideae</taxon>
        <taxon>50 kb inversion clade</taxon>
        <taxon>NPAAA clade</taxon>
        <taxon>Hologalegina</taxon>
        <taxon>IRL clade</taxon>
        <taxon>Trifolieae</taxon>
        <taxon>Trifolium</taxon>
    </lineage>
</organism>
<dbReference type="Proteomes" id="UP000242715">
    <property type="component" value="Unassembled WGS sequence"/>
</dbReference>
<dbReference type="Pfam" id="PF00013">
    <property type="entry name" value="KH_1"/>
    <property type="match status" value="1"/>
</dbReference>
<dbReference type="InterPro" id="IPR036397">
    <property type="entry name" value="RNaseH_sf"/>
</dbReference>
<name>A0A2Z6M473_TRISU</name>
<feature type="compositionally biased region" description="Low complexity" evidence="2">
    <location>
        <begin position="11"/>
        <end position="20"/>
    </location>
</feature>
<dbReference type="PANTHER" id="PTHR46814:SF1">
    <property type="entry name" value="EGALITARIAN, ISOFORM B"/>
    <property type="match status" value="1"/>
</dbReference>
<dbReference type="InterPro" id="IPR036612">
    <property type="entry name" value="KH_dom_type_1_sf"/>
</dbReference>
<dbReference type="PROSITE" id="PS50084">
    <property type="entry name" value="KH_TYPE_1"/>
    <property type="match status" value="1"/>
</dbReference>
<accession>A0A2Z6M473</accession>